<dbReference type="PANTHER" id="PTHR43327">
    <property type="entry name" value="STOMATIN-LIKE PROTEIN 2, MITOCHONDRIAL"/>
    <property type="match status" value="1"/>
</dbReference>
<comment type="caution">
    <text evidence="9">The sequence shown here is derived from an EMBL/GenBank/DDBJ whole genome shotgun (WGS) entry which is preliminary data.</text>
</comment>
<comment type="subunit">
    <text evidence="6">HflC and HflK may interact to form a multimeric complex.</text>
</comment>
<evidence type="ECO:0000256" key="2">
    <source>
        <dbReference type="ARBA" id="ARBA00006971"/>
    </source>
</evidence>
<dbReference type="EMBL" id="SNYW01000012">
    <property type="protein sequence ID" value="TDQ78855.1"/>
    <property type="molecule type" value="Genomic_DNA"/>
</dbReference>
<name>A0A4V3DDY8_9PROT</name>
<keyword evidence="9" id="KW-0645">Protease</keyword>
<dbReference type="InterPro" id="IPR020980">
    <property type="entry name" value="Membrane_HflK_N"/>
</dbReference>
<evidence type="ECO:0000313" key="9">
    <source>
        <dbReference type="EMBL" id="TDQ78855.1"/>
    </source>
</evidence>
<feature type="compositionally biased region" description="Polar residues" evidence="7">
    <location>
        <begin position="365"/>
        <end position="389"/>
    </location>
</feature>
<dbReference type="PANTHER" id="PTHR43327:SF2">
    <property type="entry name" value="MODULATOR OF FTSH PROTEASE HFLK"/>
    <property type="match status" value="1"/>
</dbReference>
<dbReference type="GO" id="GO:0008233">
    <property type="term" value="F:peptidase activity"/>
    <property type="evidence" value="ECO:0007669"/>
    <property type="project" value="UniProtKB-KW"/>
</dbReference>
<dbReference type="OrthoDB" id="9779595at2"/>
<comment type="function">
    <text evidence="6">HflC and HflK could encode or regulate a protease.</text>
</comment>
<dbReference type="SMART" id="SM00244">
    <property type="entry name" value="PHB"/>
    <property type="match status" value="1"/>
</dbReference>
<dbReference type="InterPro" id="IPR010201">
    <property type="entry name" value="HflK"/>
</dbReference>
<evidence type="ECO:0000313" key="10">
    <source>
        <dbReference type="Proteomes" id="UP000295783"/>
    </source>
</evidence>
<comment type="subcellular location">
    <subcellularLocation>
        <location evidence="1">Membrane</location>
        <topology evidence="1">Single-pass membrane protein</topology>
    </subcellularLocation>
</comment>
<dbReference type="Proteomes" id="UP000295783">
    <property type="component" value="Unassembled WGS sequence"/>
</dbReference>
<reference evidence="9 10" key="1">
    <citation type="submission" date="2019-03" db="EMBL/GenBank/DDBJ databases">
        <title>Genomic Encyclopedia of Type Strains, Phase III (KMG-III): the genomes of soil and plant-associated and newly described type strains.</title>
        <authorList>
            <person name="Whitman W."/>
        </authorList>
    </citation>
    <scope>NUCLEOTIDE SEQUENCE [LARGE SCALE GENOMIC DNA]</scope>
    <source>
        <strain evidence="9 10">CGMCC 1.7660</strain>
    </source>
</reference>
<dbReference type="AlphaFoldDB" id="A0A4V3DDY8"/>
<feature type="transmembrane region" description="Helical" evidence="6">
    <location>
        <begin position="56"/>
        <end position="76"/>
    </location>
</feature>
<keyword evidence="10" id="KW-1185">Reference proteome</keyword>
<feature type="region of interest" description="Disordered" evidence="7">
    <location>
        <begin position="1"/>
        <end position="33"/>
    </location>
</feature>
<gene>
    <name evidence="9" type="ORF">A8950_3316</name>
</gene>
<feature type="compositionally biased region" description="Low complexity" evidence="7">
    <location>
        <begin position="1"/>
        <end position="17"/>
    </location>
</feature>
<dbReference type="InterPro" id="IPR036013">
    <property type="entry name" value="Band_7/SPFH_dom_sf"/>
</dbReference>
<evidence type="ECO:0000256" key="3">
    <source>
        <dbReference type="ARBA" id="ARBA00022692"/>
    </source>
</evidence>
<dbReference type="Pfam" id="PF12221">
    <property type="entry name" value="HflK_N"/>
    <property type="match status" value="1"/>
</dbReference>
<keyword evidence="9" id="KW-0378">Hydrolase</keyword>
<evidence type="ECO:0000259" key="8">
    <source>
        <dbReference type="SMART" id="SM00244"/>
    </source>
</evidence>
<keyword evidence="3 6" id="KW-0812">Transmembrane</keyword>
<dbReference type="Pfam" id="PF01145">
    <property type="entry name" value="Band_7"/>
    <property type="match status" value="1"/>
</dbReference>
<comment type="similarity">
    <text evidence="2 6">Belongs to the band 7/mec-2 family. HflK subfamily.</text>
</comment>
<keyword evidence="4 6" id="KW-1133">Transmembrane helix</keyword>
<dbReference type="CDD" id="cd03404">
    <property type="entry name" value="SPFH_HflK"/>
    <property type="match status" value="1"/>
</dbReference>
<keyword evidence="5 6" id="KW-0472">Membrane</keyword>
<evidence type="ECO:0000256" key="7">
    <source>
        <dbReference type="SAM" id="MobiDB-lite"/>
    </source>
</evidence>
<dbReference type="Gene3D" id="3.30.479.30">
    <property type="entry name" value="Band 7 domain"/>
    <property type="match status" value="1"/>
</dbReference>
<feature type="compositionally biased region" description="Gly residues" evidence="7">
    <location>
        <begin position="18"/>
        <end position="27"/>
    </location>
</feature>
<evidence type="ECO:0000256" key="6">
    <source>
        <dbReference type="RuleBase" id="RU364113"/>
    </source>
</evidence>
<protein>
    <recommendedName>
        <fullName evidence="6">Protein HflK</fullName>
    </recommendedName>
</protein>
<dbReference type="SUPFAM" id="SSF117892">
    <property type="entry name" value="Band 7/SPFH domain"/>
    <property type="match status" value="1"/>
</dbReference>
<feature type="region of interest" description="Disordered" evidence="7">
    <location>
        <begin position="353"/>
        <end position="389"/>
    </location>
</feature>
<dbReference type="NCBIfam" id="TIGR01933">
    <property type="entry name" value="hflK"/>
    <property type="match status" value="1"/>
</dbReference>
<dbReference type="RefSeq" id="WP_133614764.1">
    <property type="nucleotide sequence ID" value="NZ_SNYW01000012.1"/>
</dbReference>
<feature type="domain" description="Band 7" evidence="8">
    <location>
        <begin position="71"/>
        <end position="254"/>
    </location>
</feature>
<accession>A0A4V3DDY8</accession>
<dbReference type="GO" id="GO:0016020">
    <property type="term" value="C:membrane"/>
    <property type="evidence" value="ECO:0007669"/>
    <property type="project" value="UniProtKB-SubCell"/>
</dbReference>
<dbReference type="GO" id="GO:0006508">
    <property type="term" value="P:proteolysis"/>
    <property type="evidence" value="ECO:0007669"/>
    <property type="project" value="UniProtKB-KW"/>
</dbReference>
<proteinExistence type="inferred from homology"/>
<evidence type="ECO:0000256" key="4">
    <source>
        <dbReference type="ARBA" id="ARBA00022989"/>
    </source>
</evidence>
<dbReference type="InterPro" id="IPR050710">
    <property type="entry name" value="Band7/mec-2_domain"/>
</dbReference>
<dbReference type="InterPro" id="IPR001107">
    <property type="entry name" value="Band_7"/>
</dbReference>
<evidence type="ECO:0000256" key="1">
    <source>
        <dbReference type="ARBA" id="ARBA00004167"/>
    </source>
</evidence>
<organism evidence="9 10">
    <name type="scientific">Dongia mobilis</name>
    <dbReference type="NCBI Taxonomy" id="578943"/>
    <lineage>
        <taxon>Bacteria</taxon>
        <taxon>Pseudomonadati</taxon>
        <taxon>Pseudomonadota</taxon>
        <taxon>Alphaproteobacteria</taxon>
        <taxon>Rhodospirillales</taxon>
        <taxon>Dongiaceae</taxon>
        <taxon>Dongia</taxon>
    </lineage>
</organism>
<sequence>MAWNNQGGPWGNGQSPWGRGGGGGGGNQPPDFEEMIRRGQDRMKSIMPGGFGSGRAIGLIAIVAIALWLVSGFYVVNAGQVGVNIVFGRFVSQTTPGLRWNWPAPIGASETPDVSTRYSVTVGYRTEVPGGPKRAIPEESQMLTGNENIVDLQATVFWRIKDVEQFLFGLSDPNASVKNAVEAAIREIIGRSSFEYAITQGKSAVESEARDLAQQMLDSYKLPGAENGAISIEQLSVEQVQPPAEVMEAFRDVQKARADREAAINGAQAYFNQVTQEAQGQAAQLVRQAEAYKEEKVSIAQGDAQRFLSIYEEYRQSPDITERRLYLETMGGILANMNKILIDPASSGSGGAVPYLPLDQLLKNRPQSGETVENPTSAQPATSQPGASQ</sequence>
<evidence type="ECO:0000256" key="5">
    <source>
        <dbReference type="ARBA" id="ARBA00023136"/>
    </source>
</evidence>